<dbReference type="RefSeq" id="WP_168105605.1">
    <property type="nucleotide sequence ID" value="NZ_VTOX01000001.1"/>
</dbReference>
<feature type="domain" description="Core-binding (CB)" evidence="7">
    <location>
        <begin position="104"/>
        <end position="185"/>
    </location>
</feature>
<evidence type="ECO:0000256" key="2">
    <source>
        <dbReference type="ARBA" id="ARBA00022908"/>
    </source>
</evidence>
<evidence type="ECO:0000256" key="4">
    <source>
        <dbReference type="ARBA" id="ARBA00023172"/>
    </source>
</evidence>
<evidence type="ECO:0000256" key="5">
    <source>
        <dbReference type="PROSITE-ProRule" id="PRU01248"/>
    </source>
</evidence>
<dbReference type="InterPro" id="IPR002104">
    <property type="entry name" value="Integrase_catalytic"/>
</dbReference>
<dbReference type="InterPro" id="IPR011010">
    <property type="entry name" value="DNA_brk_join_enz"/>
</dbReference>
<dbReference type="InterPro" id="IPR053876">
    <property type="entry name" value="Phage_int_M"/>
</dbReference>
<dbReference type="Pfam" id="PF00589">
    <property type="entry name" value="Phage_integrase"/>
    <property type="match status" value="1"/>
</dbReference>
<keyword evidence="9" id="KW-1185">Reference proteome</keyword>
<dbReference type="InterPro" id="IPR044068">
    <property type="entry name" value="CB"/>
</dbReference>
<dbReference type="Gene3D" id="3.30.160.390">
    <property type="entry name" value="Integrase, DNA-binding domain"/>
    <property type="match status" value="1"/>
</dbReference>
<name>A0A7X6I4Q8_9BURK</name>
<dbReference type="SUPFAM" id="SSF56349">
    <property type="entry name" value="DNA breaking-rejoining enzymes"/>
    <property type="match status" value="1"/>
</dbReference>
<accession>A0A7X6I4Q8</accession>
<dbReference type="InterPro" id="IPR025166">
    <property type="entry name" value="Integrase_DNA_bind_dom"/>
</dbReference>
<dbReference type="GO" id="GO:0015074">
    <property type="term" value="P:DNA integration"/>
    <property type="evidence" value="ECO:0007669"/>
    <property type="project" value="UniProtKB-KW"/>
</dbReference>
<dbReference type="Pfam" id="PF22022">
    <property type="entry name" value="Phage_int_M"/>
    <property type="match status" value="1"/>
</dbReference>
<dbReference type="Gene3D" id="1.10.150.130">
    <property type="match status" value="1"/>
</dbReference>
<dbReference type="GO" id="GO:0006310">
    <property type="term" value="P:DNA recombination"/>
    <property type="evidence" value="ECO:0007669"/>
    <property type="project" value="UniProtKB-KW"/>
</dbReference>
<gene>
    <name evidence="8" type="ORF">RAMLITH_01710</name>
</gene>
<comment type="similarity">
    <text evidence="1">Belongs to the 'phage' integrase family.</text>
</comment>
<keyword evidence="4" id="KW-0233">DNA recombination</keyword>
<keyword evidence="3 5" id="KW-0238">DNA-binding</keyword>
<dbReference type="CDD" id="cd00801">
    <property type="entry name" value="INT_P4_C"/>
    <property type="match status" value="1"/>
</dbReference>
<reference evidence="8 9" key="1">
    <citation type="journal article" date="2020" name="Nature">
        <title>Bacterial chemolithoautotrophy via manganese oxidation.</title>
        <authorList>
            <person name="Yu H."/>
            <person name="Leadbetter J.R."/>
        </authorList>
    </citation>
    <scope>NUCLEOTIDE SEQUENCE [LARGE SCALE GENOMIC DNA]</scope>
    <source>
        <strain evidence="8 9">RBP-1</strain>
    </source>
</reference>
<dbReference type="EMBL" id="VTOX01000001">
    <property type="protein sequence ID" value="NKE64523.1"/>
    <property type="molecule type" value="Genomic_DNA"/>
</dbReference>
<dbReference type="PROSITE" id="PS51900">
    <property type="entry name" value="CB"/>
    <property type="match status" value="1"/>
</dbReference>
<dbReference type="InterPro" id="IPR013762">
    <property type="entry name" value="Integrase-like_cat_sf"/>
</dbReference>
<evidence type="ECO:0000313" key="9">
    <source>
        <dbReference type="Proteomes" id="UP000521868"/>
    </source>
</evidence>
<dbReference type="PANTHER" id="PTHR30629">
    <property type="entry name" value="PROPHAGE INTEGRASE"/>
    <property type="match status" value="1"/>
</dbReference>
<organism evidence="8 9">
    <name type="scientific">Ramlibacter lithotrophicus</name>
    <dbReference type="NCBI Taxonomy" id="2606681"/>
    <lineage>
        <taxon>Bacteria</taxon>
        <taxon>Pseudomonadati</taxon>
        <taxon>Pseudomonadota</taxon>
        <taxon>Betaproteobacteria</taxon>
        <taxon>Burkholderiales</taxon>
        <taxon>Comamonadaceae</taxon>
        <taxon>Ramlibacter</taxon>
    </lineage>
</organism>
<keyword evidence="2" id="KW-0229">DNA integration</keyword>
<evidence type="ECO:0000313" key="8">
    <source>
        <dbReference type="EMBL" id="NKE64523.1"/>
    </source>
</evidence>
<feature type="domain" description="Tyr recombinase" evidence="6">
    <location>
        <begin position="216"/>
        <end position="388"/>
    </location>
</feature>
<proteinExistence type="inferred from homology"/>
<dbReference type="InterPro" id="IPR010998">
    <property type="entry name" value="Integrase_recombinase_N"/>
</dbReference>
<dbReference type="Pfam" id="PF13356">
    <property type="entry name" value="Arm-DNA-bind_3"/>
    <property type="match status" value="1"/>
</dbReference>
<evidence type="ECO:0000259" key="7">
    <source>
        <dbReference type="PROSITE" id="PS51900"/>
    </source>
</evidence>
<dbReference type="InterPro" id="IPR050808">
    <property type="entry name" value="Phage_Integrase"/>
</dbReference>
<dbReference type="Gene3D" id="1.10.443.10">
    <property type="entry name" value="Intergrase catalytic core"/>
    <property type="match status" value="1"/>
</dbReference>
<dbReference type="InterPro" id="IPR038488">
    <property type="entry name" value="Integrase_DNA-bd_sf"/>
</dbReference>
<evidence type="ECO:0000259" key="6">
    <source>
        <dbReference type="PROSITE" id="PS51898"/>
    </source>
</evidence>
<dbReference type="GO" id="GO:0003677">
    <property type="term" value="F:DNA binding"/>
    <property type="evidence" value="ECO:0007669"/>
    <property type="project" value="UniProtKB-UniRule"/>
</dbReference>
<sequence length="414" mass="45718">MPRKAPELSALQVGRLKTPGLHAVGGVSGLHLQVTDSGARTWVLRFTFAGRRRDMGLGGFPDVTLATARDKARAARTKIDAGIDPIEERKEARSALRATAAAAKTFAECVISYVDAKSAEWRNDKHRQQWSNTLELYANPVVGKLLVRDVTLAHVLKILEPIWTTKTETASRVRGRIESVLNWATVRGYRSGENPARWRGHLDKLLPAPTKVAKVEHHAALDVKELPGFMAALREQNGMGARALEFAILTAARSGEVRGATWPELDLEDGVWTIPGERMKAGKEHRVPLSPAALKLLRALPRIEGSELVFPSPTGKTLSDMTLTAVMRRMKVDAVPHGFRSTFRDWASEFTNHPRDVAEMALAHAIGDKVEAAYRRGELMDKRRRMMNDWARFCAAPHTKGAAVVPIKGRKHAA</sequence>
<dbReference type="Proteomes" id="UP000521868">
    <property type="component" value="Unassembled WGS sequence"/>
</dbReference>
<evidence type="ECO:0000256" key="1">
    <source>
        <dbReference type="ARBA" id="ARBA00008857"/>
    </source>
</evidence>
<protein>
    <submittedName>
        <fullName evidence="8">DUF4102 domain-containing protein</fullName>
    </submittedName>
</protein>
<dbReference type="PANTHER" id="PTHR30629:SF2">
    <property type="entry name" value="PROPHAGE INTEGRASE INTS-RELATED"/>
    <property type="match status" value="1"/>
</dbReference>
<dbReference type="PROSITE" id="PS51898">
    <property type="entry name" value="TYR_RECOMBINASE"/>
    <property type="match status" value="1"/>
</dbReference>
<comment type="caution">
    <text evidence="8">The sequence shown here is derived from an EMBL/GenBank/DDBJ whole genome shotgun (WGS) entry which is preliminary data.</text>
</comment>
<evidence type="ECO:0000256" key="3">
    <source>
        <dbReference type="ARBA" id="ARBA00023125"/>
    </source>
</evidence>
<dbReference type="AlphaFoldDB" id="A0A7X6I4Q8"/>